<comment type="caution">
    <text evidence="1">The sequence shown here is derived from an EMBL/GenBank/DDBJ whole genome shotgun (WGS) entry which is preliminary data.</text>
</comment>
<sequence length="315" mass="35518">MSGWDLGQDSLKVLDIWLSVRPQNEADIINPSSSPTIKTAANTLLSYLTSQPGEHADEFDEFDDRSARLHHALVELCLLHPRVMDWGITVLYEVIRNTPADAVGALGEGPEGARLDLERFFGDYLSLYEDGTRPKVGTKPRDRPNAKDPFLVQFSAEEVEENAEDVIDKMANLRKSRWKSIIFGCFSARCHVLETVVHPYKEALVQRLLEFLDLQLDPTKQEWNKVDCVGLLTTLRGSASYLLSTFPAEERKVKEQEWIKGLSNLLSTSHEGREAEDKADDIQVKSHAALALKNLRAGGLNESSADLFDVRYWMF</sequence>
<gene>
    <name evidence="1" type="ORF">CBYS24578_00016747</name>
</gene>
<name>A0A9N9Y6Q8_9HYPO</name>
<keyword evidence="2" id="KW-1185">Reference proteome</keyword>
<evidence type="ECO:0000313" key="1">
    <source>
        <dbReference type="EMBL" id="CAG9997197.1"/>
    </source>
</evidence>
<accession>A0A9N9Y6Q8</accession>
<evidence type="ECO:0000313" key="2">
    <source>
        <dbReference type="Proteomes" id="UP000754883"/>
    </source>
</evidence>
<protein>
    <submittedName>
        <fullName evidence="1">Uncharacterized protein</fullName>
    </submittedName>
</protein>
<reference evidence="1" key="1">
    <citation type="submission" date="2021-10" db="EMBL/GenBank/DDBJ databases">
        <authorList>
            <person name="Piombo E."/>
        </authorList>
    </citation>
    <scope>NUCLEOTIDE SEQUENCE</scope>
</reference>
<dbReference type="AlphaFoldDB" id="A0A9N9Y6Q8"/>
<organism evidence="1 2">
    <name type="scientific">Clonostachys byssicola</name>
    <dbReference type="NCBI Taxonomy" id="160290"/>
    <lineage>
        <taxon>Eukaryota</taxon>
        <taxon>Fungi</taxon>
        <taxon>Dikarya</taxon>
        <taxon>Ascomycota</taxon>
        <taxon>Pezizomycotina</taxon>
        <taxon>Sordariomycetes</taxon>
        <taxon>Hypocreomycetidae</taxon>
        <taxon>Hypocreales</taxon>
        <taxon>Bionectriaceae</taxon>
        <taxon>Clonostachys</taxon>
    </lineage>
</organism>
<dbReference type="Proteomes" id="UP000754883">
    <property type="component" value="Unassembled WGS sequence"/>
</dbReference>
<proteinExistence type="predicted"/>
<dbReference type="OrthoDB" id="5177148at2759"/>
<dbReference type="EMBL" id="CABFNO020001545">
    <property type="protein sequence ID" value="CAG9997197.1"/>
    <property type="molecule type" value="Genomic_DNA"/>
</dbReference>